<comment type="similarity">
    <text evidence="1">Belongs to the PemK/MazF family.</text>
</comment>
<evidence type="ECO:0008006" key="5">
    <source>
        <dbReference type="Google" id="ProtNLM"/>
    </source>
</evidence>
<protein>
    <recommendedName>
        <fullName evidence="5">Type II toxin-antitoxin system PemK/MazF family toxin</fullName>
    </recommendedName>
</protein>
<dbReference type="AlphaFoldDB" id="A0A7G1NYV0"/>
<proteinExistence type="inferred from homology"/>
<evidence type="ECO:0000313" key="3">
    <source>
        <dbReference type="EMBL" id="BCL27531.1"/>
    </source>
</evidence>
<evidence type="ECO:0000313" key="4">
    <source>
        <dbReference type="Proteomes" id="UP000516444"/>
    </source>
</evidence>
<dbReference type="Pfam" id="PF02452">
    <property type="entry name" value="PemK_toxin"/>
    <property type="match status" value="1"/>
</dbReference>
<keyword evidence="4" id="KW-1185">Reference proteome</keyword>
<dbReference type="Proteomes" id="UP000516444">
    <property type="component" value="Chromosome"/>
</dbReference>
<dbReference type="Gene3D" id="2.30.30.110">
    <property type="match status" value="1"/>
</dbReference>
<evidence type="ECO:0000256" key="1">
    <source>
        <dbReference type="ARBA" id="ARBA00007521"/>
    </source>
</evidence>
<dbReference type="SUPFAM" id="SSF50118">
    <property type="entry name" value="Cell growth inhibitor/plasmid maintenance toxic component"/>
    <property type="match status" value="1"/>
</dbReference>
<accession>A0A7G1NYV0</accession>
<evidence type="ECO:0000256" key="2">
    <source>
        <dbReference type="ARBA" id="ARBA00022649"/>
    </source>
</evidence>
<dbReference type="InterPro" id="IPR003477">
    <property type="entry name" value="PemK-like"/>
</dbReference>
<dbReference type="InterPro" id="IPR011067">
    <property type="entry name" value="Plasmid_toxin/cell-grow_inhib"/>
</dbReference>
<dbReference type="GO" id="GO:0003677">
    <property type="term" value="F:DNA binding"/>
    <property type="evidence" value="ECO:0007669"/>
    <property type="project" value="InterPro"/>
</dbReference>
<reference evidence="3 4" key="1">
    <citation type="journal article" date="2014" name="Int. J. Syst. Evol. Microbiol.">
        <title>Complete genome sequence of Corynebacterium casei LMG S-19264T (=DSM 44701T), isolated from a smear-ripened cheese.</title>
        <authorList>
            <consortium name="US DOE Joint Genome Institute (JGI-PGF)"/>
            <person name="Walter F."/>
            <person name="Albersmeier A."/>
            <person name="Kalinowski J."/>
            <person name="Ruckert C."/>
        </authorList>
    </citation>
    <scope>NUCLEOTIDE SEQUENCE [LARGE SCALE GENOMIC DNA]</scope>
    <source>
        <strain evidence="3 4">JCM 4677</strain>
    </source>
</reference>
<name>A0A7G1NYV0_9ACTN</name>
<organism evidence="3 4">
    <name type="scientific">Streptomyces aurantiacus</name>
    <dbReference type="NCBI Taxonomy" id="47760"/>
    <lineage>
        <taxon>Bacteria</taxon>
        <taxon>Bacillati</taxon>
        <taxon>Actinomycetota</taxon>
        <taxon>Actinomycetes</taxon>
        <taxon>Kitasatosporales</taxon>
        <taxon>Streptomycetaceae</taxon>
        <taxon>Streptomyces</taxon>
        <taxon>Streptomyces aurantiacus group</taxon>
    </lineage>
</organism>
<dbReference type="EMBL" id="AP023440">
    <property type="protein sequence ID" value="BCL27531.1"/>
    <property type="molecule type" value="Genomic_DNA"/>
</dbReference>
<gene>
    <name evidence="3" type="ORF">GCM10017557_23900</name>
</gene>
<dbReference type="KEGG" id="sgm:GCM10017557_23900"/>
<sequence>MRGRGLAVKRGEVWTLDDGRNVLVISLDGLEGAYGAVLTIVLHPAGRFPDTAMSVTIEEPLPCTAVAVNIQQLRTTRFEEAKPHGSVDPATMERVDQALRAVLDL</sequence>
<keyword evidence="2" id="KW-1277">Toxin-antitoxin system</keyword>